<dbReference type="EMBL" id="JASBWV010000001">
    <property type="protein sequence ID" value="KAJ9127726.1"/>
    <property type="molecule type" value="Genomic_DNA"/>
</dbReference>
<proteinExistence type="predicted"/>
<evidence type="ECO:0000313" key="1">
    <source>
        <dbReference type="EMBL" id="KAJ9127726.1"/>
    </source>
</evidence>
<evidence type="ECO:0000313" key="2">
    <source>
        <dbReference type="Proteomes" id="UP001234202"/>
    </source>
</evidence>
<dbReference type="Proteomes" id="UP001234202">
    <property type="component" value="Unassembled WGS sequence"/>
</dbReference>
<name>A0ACC2XWG7_9TREE</name>
<reference evidence="1" key="1">
    <citation type="submission" date="2023-04" db="EMBL/GenBank/DDBJ databases">
        <title>Draft Genome sequencing of Naganishia species isolated from polar environments using Oxford Nanopore Technology.</title>
        <authorList>
            <person name="Leo P."/>
            <person name="Venkateswaran K."/>
        </authorList>
    </citation>
    <scope>NUCLEOTIDE SEQUENCE</scope>
    <source>
        <strain evidence="1">DBVPG 5303</strain>
    </source>
</reference>
<protein>
    <submittedName>
        <fullName evidence="1">Uncharacterized protein</fullName>
    </submittedName>
</protein>
<gene>
    <name evidence="1" type="ORF">QFC24_000009</name>
</gene>
<organism evidence="1 2">
    <name type="scientific">Naganishia onofrii</name>
    <dbReference type="NCBI Taxonomy" id="1851511"/>
    <lineage>
        <taxon>Eukaryota</taxon>
        <taxon>Fungi</taxon>
        <taxon>Dikarya</taxon>
        <taxon>Basidiomycota</taxon>
        <taxon>Agaricomycotina</taxon>
        <taxon>Tremellomycetes</taxon>
        <taxon>Filobasidiales</taxon>
        <taxon>Filobasidiaceae</taxon>
        <taxon>Naganishia</taxon>
    </lineage>
</organism>
<sequence>MDALQTETTLAFPTACSSTVLPDPLTISQTASSPAATPATSTPSSRKDKTRRNVGRSAFPEIQTTWHAFTRLITPRNPGDPIDVHAAVILRGIPMFNPFLAIQTTDGGQQGQPGGEERYVVLDGKKEKVETAAWMLARIVAREIWRITGYRFIYKSRSGSSGNPTRHNSHFNCAQNDAEKRNKRSRVSIQKKRMPRFDCGGYLNIVTDERDLGTVNVVITHKLDHVRYAERPEAVDLQQAAWLVGLDARAEGGMAISAVAPNQENEMQWDVLDATGAGAGPSSRRSTVDGSGGERAEMEAPGHMIPTSQTLYELAQQSLATAAERGEAGSNSPAVVATGPSASTSATPNVDIVLDPRLAGDSGFHFLSPETSQHAGPSSAPLNRRMDASTSSGLQALPPTSALPASVSPAAPLLTMQQEGTMLLSDTVGDQSQRQPSKDRNTASASTEQPERVHITPDEYLRYQRAYQVILSQLTSSRGMETKRYEKVGPMLQWIEQVAKIFEGESSGGR</sequence>
<accession>A0ACC2XWG7</accession>
<keyword evidence="2" id="KW-1185">Reference proteome</keyword>
<comment type="caution">
    <text evidence="1">The sequence shown here is derived from an EMBL/GenBank/DDBJ whole genome shotgun (WGS) entry which is preliminary data.</text>
</comment>